<evidence type="ECO:0000313" key="3">
    <source>
        <dbReference type="EMBL" id="MBL6082266.1"/>
    </source>
</evidence>
<dbReference type="EMBL" id="JAETWB010000056">
    <property type="protein sequence ID" value="MBL6082266.1"/>
    <property type="molecule type" value="Genomic_DNA"/>
</dbReference>
<feature type="region of interest" description="Disordered" evidence="2">
    <location>
        <begin position="1"/>
        <end position="23"/>
    </location>
</feature>
<organism evidence="3 4">
    <name type="scientific">Belnapia arida</name>
    <dbReference type="NCBI Taxonomy" id="2804533"/>
    <lineage>
        <taxon>Bacteria</taxon>
        <taxon>Pseudomonadati</taxon>
        <taxon>Pseudomonadota</taxon>
        <taxon>Alphaproteobacteria</taxon>
        <taxon>Acetobacterales</taxon>
        <taxon>Roseomonadaceae</taxon>
        <taxon>Belnapia</taxon>
    </lineage>
</organism>
<evidence type="ECO:0000313" key="4">
    <source>
        <dbReference type="Proteomes" id="UP000660885"/>
    </source>
</evidence>
<evidence type="ECO:0000256" key="1">
    <source>
        <dbReference type="SAM" id="Coils"/>
    </source>
</evidence>
<evidence type="ECO:0000256" key="2">
    <source>
        <dbReference type="SAM" id="MobiDB-lite"/>
    </source>
</evidence>
<reference evidence="3 4" key="1">
    <citation type="submission" date="2021-01" db="EMBL/GenBank/DDBJ databases">
        <title>Belnapia mucosa sp. nov. and Belnapia arida sp. nov., isolated from the Tabernas Desert (Almeria, Spain).</title>
        <authorList>
            <person name="Molina-Menor E."/>
            <person name="Vidal-Verdu A."/>
            <person name="Calonge A."/>
            <person name="Satari L."/>
            <person name="Pereto J."/>
            <person name="Porcar M."/>
        </authorList>
    </citation>
    <scope>NUCLEOTIDE SEQUENCE [LARGE SCALE GENOMIC DNA]</scope>
    <source>
        <strain evidence="3 4">T18</strain>
    </source>
</reference>
<name>A0ABS1UC57_9PROT</name>
<accession>A0ABS1UC57</accession>
<proteinExistence type="predicted"/>
<dbReference type="RefSeq" id="WP_202835477.1">
    <property type="nucleotide sequence ID" value="NZ_JAETWB010000056.1"/>
</dbReference>
<keyword evidence="1" id="KW-0175">Coiled coil</keyword>
<sequence length="194" mass="20271">MPLTALESVGHDPAPSPTDVRQAVAAQREAELQALRDRAEAAEAAARVAQQEAAAAKALAEEAAKQVAELRVDLAKASGEVVGLGRALAISEEAARRAEDGRLEAMAANAALQTVLGAAQIEAAAQKKRAGLALGELEGVKLATQHQHAELAQMRREVAEAHNRAVTAEQQIIEATRLREGAEAAWLKLEAGTS</sequence>
<keyword evidence="4" id="KW-1185">Reference proteome</keyword>
<feature type="coiled-coil region" evidence="1">
    <location>
        <begin position="25"/>
        <end position="80"/>
    </location>
</feature>
<gene>
    <name evidence="3" type="ORF">JMJ56_30275</name>
</gene>
<comment type="caution">
    <text evidence="3">The sequence shown here is derived from an EMBL/GenBank/DDBJ whole genome shotgun (WGS) entry which is preliminary data.</text>
</comment>
<protein>
    <submittedName>
        <fullName evidence="3">Uncharacterized protein</fullName>
    </submittedName>
</protein>
<dbReference type="Proteomes" id="UP000660885">
    <property type="component" value="Unassembled WGS sequence"/>
</dbReference>